<dbReference type="PANTHER" id="PTHR42910">
    <property type="entry name" value="TRANSPORTER SCO4007-RELATED"/>
    <property type="match status" value="1"/>
</dbReference>
<dbReference type="SUPFAM" id="SSF103473">
    <property type="entry name" value="MFS general substrate transporter"/>
    <property type="match status" value="1"/>
</dbReference>
<evidence type="ECO:0000256" key="2">
    <source>
        <dbReference type="ARBA" id="ARBA00022692"/>
    </source>
</evidence>
<dbReference type="STRING" id="546871.SAMN04488543_3116"/>
<organism evidence="7 8">
    <name type="scientific">Friedmanniella luteola</name>
    <dbReference type="NCBI Taxonomy" id="546871"/>
    <lineage>
        <taxon>Bacteria</taxon>
        <taxon>Bacillati</taxon>
        <taxon>Actinomycetota</taxon>
        <taxon>Actinomycetes</taxon>
        <taxon>Propionibacteriales</taxon>
        <taxon>Nocardioidaceae</taxon>
        <taxon>Friedmanniella</taxon>
    </lineage>
</organism>
<reference evidence="7 8" key="1">
    <citation type="submission" date="2016-10" db="EMBL/GenBank/DDBJ databases">
        <authorList>
            <person name="de Groot N.N."/>
        </authorList>
    </citation>
    <scope>NUCLEOTIDE SEQUENCE [LARGE SCALE GENOMIC DNA]</scope>
    <source>
        <strain evidence="7 8">DSM 21741</strain>
    </source>
</reference>
<feature type="domain" description="Major facilitator superfamily (MFS) profile" evidence="6">
    <location>
        <begin position="22"/>
        <end position="403"/>
    </location>
</feature>
<evidence type="ECO:0000313" key="7">
    <source>
        <dbReference type="EMBL" id="SDT13222.1"/>
    </source>
</evidence>
<keyword evidence="4 5" id="KW-0472">Membrane</keyword>
<dbReference type="InterPro" id="IPR011701">
    <property type="entry name" value="MFS"/>
</dbReference>
<dbReference type="InterPro" id="IPR036259">
    <property type="entry name" value="MFS_trans_sf"/>
</dbReference>
<comment type="subcellular location">
    <subcellularLocation>
        <location evidence="1">Cell membrane</location>
        <topology evidence="1">Multi-pass membrane protein</topology>
    </subcellularLocation>
</comment>
<proteinExistence type="predicted"/>
<feature type="transmembrane region" description="Helical" evidence="5">
    <location>
        <begin position="56"/>
        <end position="77"/>
    </location>
</feature>
<dbReference type="PANTHER" id="PTHR42910:SF1">
    <property type="entry name" value="MAJOR FACILITATOR SUPERFAMILY (MFS) PROFILE DOMAIN-CONTAINING PROTEIN"/>
    <property type="match status" value="1"/>
</dbReference>
<dbReference type="Proteomes" id="UP000199092">
    <property type="component" value="Chromosome I"/>
</dbReference>
<accession>A0A1H1XVK3</accession>
<dbReference type="RefSeq" id="WP_091413959.1">
    <property type="nucleotide sequence ID" value="NZ_LT629749.1"/>
</dbReference>
<dbReference type="EMBL" id="LT629749">
    <property type="protein sequence ID" value="SDT13222.1"/>
    <property type="molecule type" value="Genomic_DNA"/>
</dbReference>
<evidence type="ECO:0000256" key="4">
    <source>
        <dbReference type="ARBA" id="ARBA00023136"/>
    </source>
</evidence>
<feature type="transmembrane region" description="Helical" evidence="5">
    <location>
        <begin position="230"/>
        <end position="251"/>
    </location>
</feature>
<dbReference type="AlphaFoldDB" id="A0A1H1XVK3"/>
<dbReference type="OrthoDB" id="9815356at2"/>
<evidence type="ECO:0000256" key="1">
    <source>
        <dbReference type="ARBA" id="ARBA00004651"/>
    </source>
</evidence>
<dbReference type="CDD" id="cd17324">
    <property type="entry name" value="MFS_NepI_like"/>
    <property type="match status" value="1"/>
</dbReference>
<evidence type="ECO:0000313" key="8">
    <source>
        <dbReference type="Proteomes" id="UP000199092"/>
    </source>
</evidence>
<feature type="transmembrane region" description="Helical" evidence="5">
    <location>
        <begin position="257"/>
        <end position="279"/>
    </location>
</feature>
<feature type="transmembrane region" description="Helical" evidence="5">
    <location>
        <begin position="173"/>
        <end position="191"/>
    </location>
</feature>
<evidence type="ECO:0000256" key="5">
    <source>
        <dbReference type="SAM" id="Phobius"/>
    </source>
</evidence>
<dbReference type="InterPro" id="IPR020846">
    <property type="entry name" value="MFS_dom"/>
</dbReference>
<evidence type="ECO:0000259" key="6">
    <source>
        <dbReference type="PROSITE" id="PS50850"/>
    </source>
</evidence>
<keyword evidence="3 5" id="KW-1133">Transmembrane helix</keyword>
<feature type="transmembrane region" description="Helical" evidence="5">
    <location>
        <begin position="89"/>
        <end position="106"/>
    </location>
</feature>
<feature type="transmembrane region" description="Helical" evidence="5">
    <location>
        <begin position="351"/>
        <end position="374"/>
    </location>
</feature>
<gene>
    <name evidence="7" type="ORF">SAMN04488543_3116</name>
</gene>
<dbReference type="Gene3D" id="1.20.1250.20">
    <property type="entry name" value="MFS general substrate transporter like domains"/>
    <property type="match status" value="1"/>
</dbReference>
<name>A0A1H1XVK3_9ACTN</name>
<keyword evidence="2 5" id="KW-0812">Transmembrane</keyword>
<dbReference type="Pfam" id="PF07690">
    <property type="entry name" value="MFS_1"/>
    <property type="match status" value="1"/>
</dbReference>
<feature type="transmembrane region" description="Helical" evidence="5">
    <location>
        <begin position="112"/>
        <end position="134"/>
    </location>
</feature>
<feature type="transmembrane region" description="Helical" evidence="5">
    <location>
        <begin position="23"/>
        <end position="44"/>
    </location>
</feature>
<feature type="transmembrane region" description="Helical" evidence="5">
    <location>
        <begin position="286"/>
        <end position="307"/>
    </location>
</feature>
<dbReference type="GO" id="GO:0005886">
    <property type="term" value="C:plasma membrane"/>
    <property type="evidence" value="ECO:0007669"/>
    <property type="project" value="UniProtKB-SubCell"/>
</dbReference>
<keyword evidence="8" id="KW-1185">Reference proteome</keyword>
<protein>
    <submittedName>
        <fullName evidence="7">Predicted arabinose efflux permease, MFS family</fullName>
    </submittedName>
</protein>
<sequence>MTQRAAEQTAGATTAEPSWTPRLAALAVAAAVAVSVIYIPQSLLTDVAGDLGVSPGAAGLVATAVQAGYALGILLLVPLADRVHPRRQVTVQSLLLAAALALSAVLPTVAAVAAGFAVVGLVANIAQVIIPAAGRLAPVARRGTTTATIVGSLSVGIFGGRIAASLVVEAFGWRWVTVGFALLVLATVPFTRRALRDAPVPAEAGTPYPRLLLDTLALVRRSPELSQSALLQFFVFATFNSAWTVMVLHLTAEPYGWSVRTAGLFGLVGLAAGLTTPLAGRLVDRFGTLPVAGGALAVMLVAMAAVVVDADRLVPFALSMFAATAASQLHQSAHQNRVLAVDPGRAAQANTVFMFFVFLGGSTGAFLGPAAYAAGGMARVGLVCCGLLVLALAAWAALTLHTRRVARAAVLAG</sequence>
<feature type="transmembrane region" description="Helical" evidence="5">
    <location>
        <begin position="146"/>
        <end position="167"/>
    </location>
</feature>
<feature type="transmembrane region" description="Helical" evidence="5">
    <location>
        <begin position="380"/>
        <end position="398"/>
    </location>
</feature>
<dbReference type="GO" id="GO:0022857">
    <property type="term" value="F:transmembrane transporter activity"/>
    <property type="evidence" value="ECO:0007669"/>
    <property type="project" value="InterPro"/>
</dbReference>
<evidence type="ECO:0000256" key="3">
    <source>
        <dbReference type="ARBA" id="ARBA00022989"/>
    </source>
</evidence>
<dbReference type="PROSITE" id="PS50850">
    <property type="entry name" value="MFS"/>
    <property type="match status" value="1"/>
</dbReference>